<keyword evidence="8" id="KW-0998">Cell outer membrane</keyword>
<sequence>MPVITGYIAFLGNITEHCSLAGAGERERSSRETSGREKWLRFRGETQLRKVLVATALLSLVISPASFAQDAPVVEFDSRFLRGNGSNVDVAHFERANLLTEGQYRLSVWLNEKEVFDQEAQVVTGPDDEPVLCFSETAVQQWGVKFDAIPDQSLLEQQKQQQCLNVEALIPEATVAIDTSALRADVTIPQAYLGQVKRGYISPTDWDNGITAGFVGYTANAFNSRPDTGDSSTRYNVNLAAGFNLGAWRLRHNANVQGGDESGYEAINTYAQHDVVPLKAQFTAGEYFTPADQFDSVPFVGVQLASDDQMLPESERGFAPVVRGVANTNAVVTVRQSDTVIYETSVPPGEFVINDLYATSYAGDLEVTVTEADGSERRFTVPFSSVVQLLRPGASRFSATLGQYRDSEEGYGPAFGQITYRRGISNFMTMYGGATLAERYGSAVVGAAVATPIGALSTDATVSRAQDVRVESGDRETLSGESYRVSYSKKLDTSDTNLSLAAYRFSSEEYLGFSDYAQLEARDESFDRITREQNRFQVSISQPLGQYGNLGVSGISRSYWDEREDTTTYQVNYSRGFNWGSLSLSASRDLSDDNDADTRYLATFSFPIGQGARRPRVSVSSSFEDSDNYQLRSSLSGVMGERDQGSYQVYATHTTTVGESSGDYGGSLQWNTPVTALGASASVSDTSSQYSASMSGTVLAHSDGVVFSPERGETMALIKAEGAGGAALRSSRGTVVNDKGYALAATLTPYRYNNLSLDTSNLDASIELSATGQQVVPTRGAVVAVEYPTDTGMPLLIHVTNSQDIPFASSVIDPQTGNMVTMVGQGGLVYVRGQYSVLDVDLGSDASCQIQLPDIESLPVDERGYRSIDLPCSGAGQLHSIAGS</sequence>
<dbReference type="AlphaFoldDB" id="A0A1M6ZN32"/>
<dbReference type="Proteomes" id="UP000321726">
    <property type="component" value="Unassembled WGS sequence"/>
</dbReference>
<dbReference type="Pfam" id="PF00577">
    <property type="entry name" value="Usher"/>
    <property type="match status" value="1"/>
</dbReference>
<dbReference type="OrthoDB" id="6554712at2"/>
<feature type="domain" description="PapC-like C-terminal" evidence="9">
    <location>
        <begin position="800"/>
        <end position="851"/>
    </location>
</feature>
<dbReference type="PANTHER" id="PTHR30451">
    <property type="entry name" value="OUTER MEMBRANE USHER PROTEIN"/>
    <property type="match status" value="1"/>
</dbReference>
<keyword evidence="5" id="KW-0812">Transmembrane</keyword>
<dbReference type="Gene3D" id="3.10.20.410">
    <property type="match status" value="1"/>
</dbReference>
<evidence type="ECO:0000259" key="9">
    <source>
        <dbReference type="Pfam" id="PF13953"/>
    </source>
</evidence>
<evidence type="ECO:0000313" key="11">
    <source>
        <dbReference type="EMBL" id="GEN22712.1"/>
    </source>
</evidence>
<keyword evidence="7" id="KW-0472">Membrane</keyword>
<dbReference type="FunFam" id="2.60.40.3110:FF:000001">
    <property type="entry name" value="Putative fimbrial outer membrane usher"/>
    <property type="match status" value="1"/>
</dbReference>
<evidence type="ECO:0000256" key="5">
    <source>
        <dbReference type="ARBA" id="ARBA00022692"/>
    </source>
</evidence>
<keyword evidence="6" id="KW-0732">Signal</keyword>
<evidence type="ECO:0000259" key="10">
    <source>
        <dbReference type="Pfam" id="PF13954"/>
    </source>
</evidence>
<gene>
    <name evidence="11" type="primary">mrkC_1</name>
    <name evidence="11" type="ORF">HCU01_06610</name>
    <name evidence="12" type="ORF">SAMN05660971_00178</name>
</gene>
<dbReference type="InterPro" id="IPR042186">
    <property type="entry name" value="FimD_plug_dom"/>
</dbReference>
<reference evidence="11 14" key="2">
    <citation type="submission" date="2019-07" db="EMBL/GenBank/DDBJ databases">
        <title>Whole genome shotgun sequence of Halomonas cupida NBRC 102219.</title>
        <authorList>
            <person name="Hosoyama A."/>
            <person name="Uohara A."/>
            <person name="Ohji S."/>
            <person name="Ichikawa N."/>
        </authorList>
    </citation>
    <scope>NUCLEOTIDE SEQUENCE [LARGE SCALE GENOMIC DNA]</scope>
    <source>
        <strain evidence="11 14">NBRC 102219</strain>
    </source>
</reference>
<reference evidence="12 13" key="1">
    <citation type="submission" date="2016-11" db="EMBL/GenBank/DDBJ databases">
        <authorList>
            <person name="Jaros S."/>
            <person name="Januszkiewicz K."/>
            <person name="Wedrychowicz H."/>
        </authorList>
    </citation>
    <scope>NUCLEOTIDE SEQUENCE [LARGE SCALE GENOMIC DNA]</scope>
    <source>
        <strain evidence="12 13">DSM 4740</strain>
    </source>
</reference>
<dbReference type="Gene3D" id="2.60.40.2610">
    <property type="entry name" value="Outer membrane usher protein FimD, plug domain"/>
    <property type="match status" value="1"/>
</dbReference>
<keyword evidence="4" id="KW-1134">Transmembrane beta strand</keyword>
<evidence type="ECO:0000256" key="1">
    <source>
        <dbReference type="ARBA" id="ARBA00004571"/>
    </source>
</evidence>
<evidence type="ECO:0000256" key="8">
    <source>
        <dbReference type="ARBA" id="ARBA00023237"/>
    </source>
</evidence>
<dbReference type="Pfam" id="PF13953">
    <property type="entry name" value="PapC_C"/>
    <property type="match status" value="1"/>
</dbReference>
<comment type="subcellular location">
    <subcellularLocation>
        <location evidence="1">Cell outer membrane</location>
        <topology evidence="1">Multi-pass membrane protein</topology>
    </subcellularLocation>
</comment>
<evidence type="ECO:0000313" key="14">
    <source>
        <dbReference type="Proteomes" id="UP000321726"/>
    </source>
</evidence>
<evidence type="ECO:0000256" key="2">
    <source>
        <dbReference type="ARBA" id="ARBA00008064"/>
    </source>
</evidence>
<dbReference type="EMBL" id="FRCA01000001">
    <property type="protein sequence ID" value="SHL31779.1"/>
    <property type="molecule type" value="Genomic_DNA"/>
</dbReference>
<evidence type="ECO:0000256" key="3">
    <source>
        <dbReference type="ARBA" id="ARBA00022448"/>
    </source>
</evidence>
<dbReference type="RefSeq" id="WP_084541642.1">
    <property type="nucleotide sequence ID" value="NZ_BJXU01000022.1"/>
</dbReference>
<dbReference type="PANTHER" id="PTHR30451:SF20">
    <property type="entry name" value="FIMBRIAE USHER"/>
    <property type="match status" value="1"/>
</dbReference>
<dbReference type="STRING" id="44933.SAMN05660971_00178"/>
<comment type="similarity">
    <text evidence="2">Belongs to the fimbrial export usher family.</text>
</comment>
<dbReference type="InterPro" id="IPR043142">
    <property type="entry name" value="PapC-like_C_sf"/>
</dbReference>
<evidence type="ECO:0000313" key="12">
    <source>
        <dbReference type="EMBL" id="SHL31779.1"/>
    </source>
</evidence>
<dbReference type="Gene3D" id="2.60.40.3110">
    <property type="match status" value="1"/>
</dbReference>
<evidence type="ECO:0000256" key="7">
    <source>
        <dbReference type="ARBA" id="ARBA00023136"/>
    </source>
</evidence>
<dbReference type="GO" id="GO:0009297">
    <property type="term" value="P:pilus assembly"/>
    <property type="evidence" value="ECO:0007669"/>
    <property type="project" value="InterPro"/>
</dbReference>
<evidence type="ECO:0000256" key="4">
    <source>
        <dbReference type="ARBA" id="ARBA00022452"/>
    </source>
</evidence>
<dbReference type="InterPro" id="IPR000015">
    <property type="entry name" value="Fimb_usher"/>
</dbReference>
<dbReference type="Pfam" id="PF13954">
    <property type="entry name" value="PapC_N"/>
    <property type="match status" value="1"/>
</dbReference>
<dbReference type="SUPFAM" id="SSF141729">
    <property type="entry name" value="FimD N-terminal domain-like"/>
    <property type="match status" value="1"/>
</dbReference>
<dbReference type="InterPro" id="IPR025949">
    <property type="entry name" value="PapC-like_C"/>
</dbReference>
<dbReference type="Gene3D" id="2.60.40.2070">
    <property type="match status" value="1"/>
</dbReference>
<dbReference type="InterPro" id="IPR037224">
    <property type="entry name" value="PapC_N_sf"/>
</dbReference>
<accession>A0A1M6ZN32</accession>
<evidence type="ECO:0000256" key="6">
    <source>
        <dbReference type="ARBA" id="ARBA00022729"/>
    </source>
</evidence>
<dbReference type="Proteomes" id="UP000184123">
    <property type="component" value="Unassembled WGS sequence"/>
</dbReference>
<keyword evidence="14" id="KW-1185">Reference proteome</keyword>
<keyword evidence="3" id="KW-0813">Transport</keyword>
<name>A0A1M6ZN32_9GAMM</name>
<evidence type="ECO:0000313" key="13">
    <source>
        <dbReference type="Proteomes" id="UP000184123"/>
    </source>
</evidence>
<dbReference type="InterPro" id="IPR025885">
    <property type="entry name" value="PapC_N"/>
</dbReference>
<protein>
    <submittedName>
        <fullName evidence="12">Outer membrane usher protein</fullName>
    </submittedName>
</protein>
<dbReference type="GO" id="GO:0015473">
    <property type="term" value="F:fimbrial usher porin activity"/>
    <property type="evidence" value="ECO:0007669"/>
    <property type="project" value="InterPro"/>
</dbReference>
<dbReference type="GO" id="GO:0009279">
    <property type="term" value="C:cell outer membrane"/>
    <property type="evidence" value="ECO:0007669"/>
    <property type="project" value="UniProtKB-SubCell"/>
</dbReference>
<feature type="domain" description="PapC N-terminal" evidence="10">
    <location>
        <begin position="75"/>
        <end position="221"/>
    </location>
</feature>
<dbReference type="EMBL" id="BJXU01000022">
    <property type="protein sequence ID" value="GEN22712.1"/>
    <property type="molecule type" value="Genomic_DNA"/>
</dbReference>
<organism evidence="12 13">
    <name type="scientific">Halomonas cupida</name>
    <dbReference type="NCBI Taxonomy" id="44933"/>
    <lineage>
        <taxon>Bacteria</taxon>
        <taxon>Pseudomonadati</taxon>
        <taxon>Pseudomonadota</taxon>
        <taxon>Gammaproteobacteria</taxon>
        <taxon>Oceanospirillales</taxon>
        <taxon>Halomonadaceae</taxon>
        <taxon>Halomonas</taxon>
    </lineage>
</organism>
<proteinExistence type="inferred from homology"/>